<feature type="domain" description="NodB homology" evidence="3">
    <location>
        <begin position="90"/>
        <end position="270"/>
    </location>
</feature>
<feature type="signal peptide" evidence="2">
    <location>
        <begin position="1"/>
        <end position="17"/>
    </location>
</feature>
<feature type="compositionally biased region" description="Basic and acidic residues" evidence="1">
    <location>
        <begin position="41"/>
        <end position="68"/>
    </location>
</feature>
<feature type="chain" id="PRO_5038682601" evidence="2">
    <location>
        <begin position="18"/>
        <end position="278"/>
    </location>
</feature>
<dbReference type="STRING" id="1302659.I858_012710"/>
<dbReference type="PROSITE" id="PS51677">
    <property type="entry name" value="NODB"/>
    <property type="match status" value="1"/>
</dbReference>
<evidence type="ECO:0000313" key="4">
    <source>
        <dbReference type="EMBL" id="ANU27846.1"/>
    </source>
</evidence>
<dbReference type="RefSeq" id="WP_049693395.1">
    <property type="nucleotide sequence ID" value="NZ_CP016540.2"/>
</dbReference>
<accession>A0A1B1S3S5</accession>
<keyword evidence="5" id="KW-1185">Reference proteome</keyword>
<dbReference type="EMBL" id="CP016540">
    <property type="protein sequence ID" value="ANU27846.1"/>
    <property type="molecule type" value="Genomic_DNA"/>
</dbReference>
<dbReference type="CDD" id="cd10917">
    <property type="entry name" value="CE4_NodB_like_6s_7s"/>
    <property type="match status" value="1"/>
</dbReference>
<organism evidence="4 5">
    <name type="scientific">Planococcus versutus</name>
    <dbReference type="NCBI Taxonomy" id="1302659"/>
    <lineage>
        <taxon>Bacteria</taxon>
        <taxon>Bacillati</taxon>
        <taxon>Bacillota</taxon>
        <taxon>Bacilli</taxon>
        <taxon>Bacillales</taxon>
        <taxon>Caryophanaceae</taxon>
        <taxon>Planococcus</taxon>
    </lineage>
</organism>
<dbReference type="InterPro" id="IPR050248">
    <property type="entry name" value="Polysacc_deacetylase_ArnD"/>
</dbReference>
<dbReference type="GO" id="GO:0016810">
    <property type="term" value="F:hydrolase activity, acting on carbon-nitrogen (but not peptide) bonds"/>
    <property type="evidence" value="ECO:0007669"/>
    <property type="project" value="InterPro"/>
</dbReference>
<dbReference type="InterPro" id="IPR002509">
    <property type="entry name" value="NODB_dom"/>
</dbReference>
<dbReference type="PANTHER" id="PTHR10587">
    <property type="entry name" value="GLYCOSYL TRANSFERASE-RELATED"/>
    <property type="match status" value="1"/>
</dbReference>
<dbReference type="SUPFAM" id="SSF88713">
    <property type="entry name" value="Glycoside hydrolase/deacetylase"/>
    <property type="match status" value="1"/>
</dbReference>
<proteinExistence type="predicted"/>
<keyword evidence="2" id="KW-0732">Signal</keyword>
<name>A0A1B1S3S5_9BACL</name>
<protein>
    <submittedName>
        <fullName evidence="4">Polysaccharide deacetylase</fullName>
    </submittedName>
</protein>
<dbReference type="Proteomes" id="UP000053354">
    <property type="component" value="Chromosome"/>
</dbReference>
<dbReference type="Pfam" id="PF01522">
    <property type="entry name" value="Polysacc_deac_1"/>
    <property type="match status" value="1"/>
</dbReference>
<evidence type="ECO:0000259" key="3">
    <source>
        <dbReference type="PROSITE" id="PS51677"/>
    </source>
</evidence>
<gene>
    <name evidence="4" type="ORF">I858_012710</name>
</gene>
<dbReference type="Gene3D" id="3.20.20.370">
    <property type="entry name" value="Glycoside hydrolase/deacetylase"/>
    <property type="match status" value="1"/>
</dbReference>
<dbReference type="PROSITE" id="PS51257">
    <property type="entry name" value="PROKAR_LIPOPROTEIN"/>
    <property type="match status" value="1"/>
</dbReference>
<feature type="region of interest" description="Disordered" evidence="1">
    <location>
        <begin position="24"/>
        <end position="71"/>
    </location>
</feature>
<dbReference type="InterPro" id="IPR011330">
    <property type="entry name" value="Glyco_hydro/deAcase_b/a-brl"/>
</dbReference>
<evidence type="ECO:0000256" key="2">
    <source>
        <dbReference type="SAM" id="SignalP"/>
    </source>
</evidence>
<dbReference type="AlphaFoldDB" id="A0A1B1S3S5"/>
<evidence type="ECO:0000313" key="5">
    <source>
        <dbReference type="Proteomes" id="UP000053354"/>
    </source>
</evidence>
<reference evidence="4" key="1">
    <citation type="submission" date="2016-10" db="EMBL/GenBank/DDBJ databases">
        <authorList>
            <person name="See-Too W.S."/>
        </authorList>
    </citation>
    <scope>NUCLEOTIDE SEQUENCE</scope>
    <source>
        <strain evidence="4">L10.15</strain>
    </source>
</reference>
<dbReference type="OrthoDB" id="9806342at2"/>
<sequence>MIHKKWMAIVAASFLLAACGEQTTTSSSTEKEAEPVEDNTAIEKQEETGSEKAKETEPEKTEEEKAVSEPRYQINSANWSVQPIADADEKVVLVTIDDAPDKHSMEMAETLKSQDIPAIFFVNGHFLDSDEKKQQLKEIHEMGFVIGNHTYSHQDLKSLTEEQQREEITKVNEMVEDITGEKPKFFRAPFGSNTDFSKQLVADEEMVLMNWTYGYDWEKQYQEAQALADIMVNTEYLNNGANLLMHDRDWTVEALPRIIQGLADKGYGFVDPKEIEGI</sequence>
<dbReference type="KEGG" id="pll:I858_012710"/>
<evidence type="ECO:0000256" key="1">
    <source>
        <dbReference type="SAM" id="MobiDB-lite"/>
    </source>
</evidence>
<dbReference type="GO" id="GO:0005975">
    <property type="term" value="P:carbohydrate metabolic process"/>
    <property type="evidence" value="ECO:0007669"/>
    <property type="project" value="InterPro"/>
</dbReference>